<dbReference type="Pfam" id="PF00232">
    <property type="entry name" value="Glyco_hydro_1"/>
    <property type="match status" value="1"/>
</dbReference>
<evidence type="ECO:0000256" key="4">
    <source>
        <dbReference type="RuleBase" id="RU003690"/>
    </source>
</evidence>
<dbReference type="PANTHER" id="PTHR10353">
    <property type="entry name" value="GLYCOSYL HYDROLASE"/>
    <property type="match status" value="1"/>
</dbReference>
<sequence>MATFRQTFKRARGRARRTRPSRRSKFSGRGATGHVALGDRSLTRWVNFESQRSSSKHSGLMGVFLNDHGIGFERGGTGLRARIRLRTPSYGGSKRIKDGSNADVTVDQYHRYKEDVEILNDTGLDAYRFSISWSRVLPNGTLSGGVNEAGIEYYNKLINDTLDKGLKPFVTIFHWDLPQALEEEYGGFLSFRIVEHFKEYANLCFERFGDRVKHWITLNEPYAYSNMGYAIGTFAPGRCSDWQQLNCTGGNSAIEPYLVTHNLLLAHATAVDLYKTTYQELQSGVIGITLVSHWFVPTSNATHNTNAQSRALDFMFGWFMDPITSGHYPHSMQVLVGRRLPRFTEEQSKLLAGSFDFLGLNYYTTYYASYAGHNNSVNASYLTDARVNQSPELNGVPIGPQAGSDWLYIYPKGIYKLLLYIRKKYDSPLIYITENGVDELNDPTLSLEQALNDTVRIDYYHDHLCYVQAAIKEGTNVKGYFAWSLLDNFEWNSGFTVRFGLYYVDYNDGLKRYPKKSALWFKGWL</sequence>
<dbReference type="Gene3D" id="3.20.20.80">
    <property type="entry name" value="Glycosidases"/>
    <property type="match status" value="1"/>
</dbReference>
<dbReference type="InterPro" id="IPR001360">
    <property type="entry name" value="Glyco_hydro_1"/>
</dbReference>
<dbReference type="GO" id="GO:0008422">
    <property type="term" value="F:beta-glucosidase activity"/>
    <property type="evidence" value="ECO:0007669"/>
    <property type="project" value="TreeGrafter"/>
</dbReference>
<dbReference type="RefSeq" id="XP_021824381.1">
    <property type="nucleotide sequence ID" value="XM_021968689.1"/>
</dbReference>
<organism evidence="6 7">
    <name type="scientific">Prunus avium</name>
    <name type="common">Cherry</name>
    <name type="synonym">Cerasus avium</name>
    <dbReference type="NCBI Taxonomy" id="42229"/>
    <lineage>
        <taxon>Eukaryota</taxon>
        <taxon>Viridiplantae</taxon>
        <taxon>Streptophyta</taxon>
        <taxon>Embryophyta</taxon>
        <taxon>Tracheophyta</taxon>
        <taxon>Spermatophyta</taxon>
        <taxon>Magnoliopsida</taxon>
        <taxon>eudicotyledons</taxon>
        <taxon>Gunneridae</taxon>
        <taxon>Pentapetalae</taxon>
        <taxon>rosids</taxon>
        <taxon>fabids</taxon>
        <taxon>Rosales</taxon>
        <taxon>Rosaceae</taxon>
        <taxon>Amygdaloideae</taxon>
        <taxon>Amygdaleae</taxon>
        <taxon>Prunus</taxon>
    </lineage>
</organism>
<dbReference type="PANTHER" id="PTHR10353:SF137">
    <property type="entry name" value="MYROSINASE 3-RELATED"/>
    <property type="match status" value="1"/>
</dbReference>
<dbReference type="Proteomes" id="UP000515124">
    <property type="component" value="Unplaced"/>
</dbReference>
<dbReference type="KEGG" id="pavi:110765552"/>
<keyword evidence="3" id="KW-0326">Glycosidase</keyword>
<evidence type="ECO:0000256" key="2">
    <source>
        <dbReference type="ARBA" id="ARBA00022801"/>
    </source>
</evidence>
<feature type="compositionally biased region" description="Basic residues" evidence="5">
    <location>
        <begin position="7"/>
        <end position="26"/>
    </location>
</feature>
<comment type="similarity">
    <text evidence="1 4">Belongs to the glycosyl hydrolase 1 family.</text>
</comment>
<dbReference type="InterPro" id="IPR017853">
    <property type="entry name" value="GH"/>
</dbReference>
<keyword evidence="2" id="KW-0378">Hydrolase</keyword>
<dbReference type="SUPFAM" id="SSF51445">
    <property type="entry name" value="(Trans)glycosidases"/>
    <property type="match status" value="1"/>
</dbReference>
<accession>A0A6P5TAX2</accession>
<name>A0A6P5TAX2_PRUAV</name>
<protein>
    <submittedName>
        <fullName evidence="7">Beta-glucosidase 12-like</fullName>
    </submittedName>
</protein>
<dbReference type="GeneID" id="110765552"/>
<feature type="region of interest" description="Disordered" evidence="5">
    <location>
        <begin position="1"/>
        <end position="33"/>
    </location>
</feature>
<evidence type="ECO:0000256" key="5">
    <source>
        <dbReference type="SAM" id="MobiDB-lite"/>
    </source>
</evidence>
<dbReference type="GO" id="GO:0005975">
    <property type="term" value="P:carbohydrate metabolic process"/>
    <property type="evidence" value="ECO:0007669"/>
    <property type="project" value="InterPro"/>
</dbReference>
<evidence type="ECO:0000313" key="6">
    <source>
        <dbReference type="Proteomes" id="UP000515124"/>
    </source>
</evidence>
<evidence type="ECO:0000256" key="3">
    <source>
        <dbReference type="ARBA" id="ARBA00023295"/>
    </source>
</evidence>
<keyword evidence="6" id="KW-1185">Reference proteome</keyword>
<dbReference type="FunFam" id="3.20.20.80:FF:000020">
    <property type="entry name" value="Beta-glucosidase 12"/>
    <property type="match status" value="1"/>
</dbReference>
<evidence type="ECO:0000256" key="1">
    <source>
        <dbReference type="ARBA" id="ARBA00010838"/>
    </source>
</evidence>
<reference evidence="7" key="1">
    <citation type="submission" date="2025-08" db="UniProtKB">
        <authorList>
            <consortium name="RefSeq"/>
        </authorList>
    </citation>
    <scope>IDENTIFICATION</scope>
</reference>
<evidence type="ECO:0000313" key="7">
    <source>
        <dbReference type="RefSeq" id="XP_021824381.1"/>
    </source>
</evidence>
<proteinExistence type="inferred from homology"/>
<dbReference type="AlphaFoldDB" id="A0A6P5TAX2"/>
<dbReference type="PRINTS" id="PR00131">
    <property type="entry name" value="GLHYDRLASE1"/>
</dbReference>
<gene>
    <name evidence="7" type="primary">LOC110765552</name>
</gene>